<evidence type="ECO:0000313" key="1">
    <source>
        <dbReference type="EMBL" id="KAH3881569.1"/>
    </source>
</evidence>
<reference evidence="1" key="2">
    <citation type="submission" date="2020-11" db="EMBL/GenBank/DDBJ databases">
        <authorList>
            <person name="McCartney M.A."/>
            <person name="Auch B."/>
            <person name="Kono T."/>
            <person name="Mallez S."/>
            <person name="Becker A."/>
            <person name="Gohl D.M."/>
            <person name="Silverstein K.A.T."/>
            <person name="Koren S."/>
            <person name="Bechman K.B."/>
            <person name="Herman A."/>
            <person name="Abrahante J.E."/>
            <person name="Garbe J."/>
        </authorList>
    </citation>
    <scope>NUCLEOTIDE SEQUENCE</scope>
    <source>
        <strain evidence="1">Duluth1</strain>
        <tissue evidence="1">Whole animal</tissue>
    </source>
</reference>
<gene>
    <name evidence="1" type="ORF">DPMN_005495</name>
</gene>
<accession>A0A9D4MTD6</accession>
<sequence>MSEPILLLGNFNDIQYLGQSISDGRLELHRYWEDERRLAQIAVFCSQLSKLVQH</sequence>
<dbReference type="EMBL" id="JAIWYP010000001">
    <property type="protein sequence ID" value="KAH3881569.1"/>
    <property type="molecule type" value="Genomic_DNA"/>
</dbReference>
<name>A0A9D4MTD6_DREPO</name>
<reference evidence="1" key="1">
    <citation type="journal article" date="2019" name="bioRxiv">
        <title>The Genome of the Zebra Mussel, Dreissena polymorpha: A Resource for Invasive Species Research.</title>
        <authorList>
            <person name="McCartney M.A."/>
            <person name="Auch B."/>
            <person name="Kono T."/>
            <person name="Mallez S."/>
            <person name="Zhang Y."/>
            <person name="Obille A."/>
            <person name="Becker A."/>
            <person name="Abrahante J.E."/>
            <person name="Garbe J."/>
            <person name="Badalamenti J.P."/>
            <person name="Herman A."/>
            <person name="Mangelson H."/>
            <person name="Liachko I."/>
            <person name="Sullivan S."/>
            <person name="Sone E.D."/>
            <person name="Koren S."/>
            <person name="Silverstein K.A.T."/>
            <person name="Beckman K.B."/>
            <person name="Gohl D.M."/>
        </authorList>
    </citation>
    <scope>NUCLEOTIDE SEQUENCE</scope>
    <source>
        <strain evidence="1">Duluth1</strain>
        <tissue evidence="1">Whole animal</tissue>
    </source>
</reference>
<protein>
    <submittedName>
        <fullName evidence="1">Uncharacterized protein</fullName>
    </submittedName>
</protein>
<keyword evidence="2" id="KW-1185">Reference proteome</keyword>
<proteinExistence type="predicted"/>
<comment type="caution">
    <text evidence="1">The sequence shown here is derived from an EMBL/GenBank/DDBJ whole genome shotgun (WGS) entry which is preliminary data.</text>
</comment>
<dbReference type="Proteomes" id="UP000828390">
    <property type="component" value="Unassembled WGS sequence"/>
</dbReference>
<evidence type="ECO:0000313" key="2">
    <source>
        <dbReference type="Proteomes" id="UP000828390"/>
    </source>
</evidence>
<dbReference type="AlphaFoldDB" id="A0A9D4MTD6"/>
<organism evidence="1 2">
    <name type="scientific">Dreissena polymorpha</name>
    <name type="common">Zebra mussel</name>
    <name type="synonym">Mytilus polymorpha</name>
    <dbReference type="NCBI Taxonomy" id="45954"/>
    <lineage>
        <taxon>Eukaryota</taxon>
        <taxon>Metazoa</taxon>
        <taxon>Spiralia</taxon>
        <taxon>Lophotrochozoa</taxon>
        <taxon>Mollusca</taxon>
        <taxon>Bivalvia</taxon>
        <taxon>Autobranchia</taxon>
        <taxon>Heteroconchia</taxon>
        <taxon>Euheterodonta</taxon>
        <taxon>Imparidentia</taxon>
        <taxon>Neoheterodontei</taxon>
        <taxon>Myida</taxon>
        <taxon>Dreissenoidea</taxon>
        <taxon>Dreissenidae</taxon>
        <taxon>Dreissena</taxon>
    </lineage>
</organism>